<evidence type="ECO:0000313" key="3">
    <source>
        <dbReference type="EMBL" id="KAG5168257.1"/>
    </source>
</evidence>
<reference evidence="3" key="1">
    <citation type="submission" date="2021-02" db="EMBL/GenBank/DDBJ databases">
        <title>Psilocybe cubensis genome.</title>
        <authorList>
            <person name="Mckernan K.J."/>
            <person name="Crawford S."/>
            <person name="Trippe A."/>
            <person name="Kane L.T."/>
            <person name="Mclaughlin S."/>
        </authorList>
    </citation>
    <scope>NUCLEOTIDE SEQUENCE [LARGE SCALE GENOMIC DNA]</scope>
    <source>
        <strain evidence="3">MGC-MH-2018</strain>
    </source>
</reference>
<feature type="domain" description="Ubiquitin-like" evidence="2">
    <location>
        <begin position="66"/>
        <end position="137"/>
    </location>
</feature>
<dbReference type="SMART" id="SM00213">
    <property type="entry name" value="UBQ"/>
    <property type="match status" value="1"/>
</dbReference>
<evidence type="ECO:0000259" key="2">
    <source>
        <dbReference type="PROSITE" id="PS50053"/>
    </source>
</evidence>
<organism evidence="3">
    <name type="scientific">Psilocybe cubensis</name>
    <name type="common">Psychedelic mushroom</name>
    <name type="synonym">Stropharia cubensis</name>
    <dbReference type="NCBI Taxonomy" id="181762"/>
    <lineage>
        <taxon>Eukaryota</taxon>
        <taxon>Fungi</taxon>
        <taxon>Dikarya</taxon>
        <taxon>Basidiomycota</taxon>
        <taxon>Agaricomycotina</taxon>
        <taxon>Agaricomycetes</taxon>
        <taxon>Agaricomycetidae</taxon>
        <taxon>Agaricales</taxon>
        <taxon>Agaricineae</taxon>
        <taxon>Strophariaceae</taxon>
        <taxon>Psilocybe</taxon>
    </lineage>
</organism>
<dbReference type="PANTHER" id="PTHR10677">
    <property type="entry name" value="UBIQUILIN"/>
    <property type="match status" value="1"/>
</dbReference>
<accession>A0A8H8CJ09</accession>
<dbReference type="PROSITE" id="PS50053">
    <property type="entry name" value="UBIQUITIN_2"/>
    <property type="match status" value="1"/>
</dbReference>
<proteinExistence type="predicted"/>
<dbReference type="EMBL" id="JAFIQS010000006">
    <property type="protein sequence ID" value="KAG5168257.1"/>
    <property type="molecule type" value="Genomic_DNA"/>
</dbReference>
<feature type="compositionally biased region" description="Pro residues" evidence="1">
    <location>
        <begin position="42"/>
        <end position="51"/>
    </location>
</feature>
<dbReference type="InterPro" id="IPR015496">
    <property type="entry name" value="Ubiquilin"/>
</dbReference>
<dbReference type="Pfam" id="PF00240">
    <property type="entry name" value="ubiquitin"/>
    <property type="match status" value="1"/>
</dbReference>
<evidence type="ECO:0000256" key="1">
    <source>
        <dbReference type="SAM" id="MobiDB-lite"/>
    </source>
</evidence>
<dbReference type="OrthoDB" id="428577at2759"/>
<dbReference type="InterPro" id="IPR000626">
    <property type="entry name" value="Ubiquitin-like_dom"/>
</dbReference>
<comment type="caution">
    <text evidence="3">The sequence shown here is derived from an EMBL/GenBank/DDBJ whole genome shotgun (WGS) entry which is preliminary data.</text>
</comment>
<feature type="region of interest" description="Disordered" evidence="1">
    <location>
        <begin position="26"/>
        <end position="60"/>
    </location>
</feature>
<dbReference type="GO" id="GO:0031593">
    <property type="term" value="F:polyubiquitin modification-dependent protein binding"/>
    <property type="evidence" value="ECO:0007669"/>
    <property type="project" value="TreeGrafter"/>
</dbReference>
<dbReference type="Gene3D" id="3.10.20.90">
    <property type="entry name" value="Phosphatidylinositol 3-kinase Catalytic Subunit, Chain A, domain 1"/>
    <property type="match status" value="1"/>
</dbReference>
<dbReference type="SUPFAM" id="SSF54236">
    <property type="entry name" value="Ubiquitin-like"/>
    <property type="match status" value="1"/>
</dbReference>
<gene>
    <name evidence="3" type="ORF">JR316_006852</name>
</gene>
<name>A0A8H8CJ09_PSICU</name>
<dbReference type="AlphaFoldDB" id="A0A8H8CJ09"/>
<protein>
    <recommendedName>
        <fullName evidence="2">Ubiquitin-like domain-containing protein</fullName>
    </recommendedName>
</protein>
<dbReference type="GO" id="GO:0005829">
    <property type="term" value="C:cytosol"/>
    <property type="evidence" value="ECO:0007669"/>
    <property type="project" value="TreeGrafter"/>
</dbReference>
<dbReference type="GO" id="GO:0006511">
    <property type="term" value="P:ubiquitin-dependent protein catabolic process"/>
    <property type="evidence" value="ECO:0007669"/>
    <property type="project" value="TreeGrafter"/>
</dbReference>
<feature type="region of interest" description="Disordered" evidence="1">
    <location>
        <begin position="141"/>
        <end position="214"/>
    </location>
</feature>
<feature type="compositionally biased region" description="Polar residues" evidence="1">
    <location>
        <begin position="169"/>
        <end position="191"/>
    </location>
</feature>
<sequence>MAEQAERAFARTFLNTLATQPVAYADDYQQPPQQSLKRVPVLPIPVPPPPARKQRVEDTASSSASLSVTFKSLKPPFAVTLPVHPTDTISAVKLLIAAQPHAPPADAQRLLLKGKALADNKLLKEYTIKDGDTVNLVCKPGVNWDPTAPTPTPAPPATTEKDTTMTDTPNSKPFSFGSGSLSTPAKSSSSGGHRRIPSVVLSPSPSEGTPAQERSQKDIVLTLDMDAGVIPTSPGSKTKEIMSTFHDTVSDPGFWERLYAFLQSEFKTEADVHLAFEDFLCAAKGSLTPFEIAKIRDTVGIVGMAGT</sequence>
<feature type="compositionally biased region" description="Polar residues" evidence="1">
    <location>
        <begin position="201"/>
        <end position="213"/>
    </location>
</feature>
<dbReference type="PANTHER" id="PTHR10677:SF3">
    <property type="entry name" value="FI07626P-RELATED"/>
    <property type="match status" value="1"/>
</dbReference>
<dbReference type="InterPro" id="IPR029071">
    <property type="entry name" value="Ubiquitin-like_domsf"/>
</dbReference>